<feature type="transmembrane region" description="Helical" evidence="1">
    <location>
        <begin position="206"/>
        <end position="226"/>
    </location>
</feature>
<proteinExistence type="predicted"/>
<sequence length="343" mass="39029">MIVVEIIMIITMLLLGISAAATDIRDGLVYNRSLAIFGACGIVENAIYYILFVNDLFWVYIVNFSLVAVISLLLFYTHSFAGGDCKLVIVMAMLYPSRLYLEYGRFNISLFIAVGLAIFFGYIYLVITSFIAVIDGKNKVTKGYFISSIIGFVKNFAVATTYIVFIGMLSSIFNTHSLIQEWIVRIMCIAVAWYSSRLKLFKKWYVLGPVLVVDILMCFYFRVFPLGKSMDTYLMIIILLVCQITVRTNFYDEISLEKLKKGMILSMGCSVLMQNSRVRGLPGISTEDLKSRLTQEQVESIKRWAEGKKINELTIVKKIPFAVFILLGFSFYLMMWGFANYAI</sequence>
<keyword evidence="1" id="KW-0472">Membrane</keyword>
<evidence type="ECO:0000313" key="3">
    <source>
        <dbReference type="Proteomes" id="UP000001299"/>
    </source>
</evidence>
<feature type="transmembrane region" description="Helical" evidence="1">
    <location>
        <begin position="144"/>
        <end position="165"/>
    </location>
</feature>
<name>E0RWW0_BUTPB</name>
<dbReference type="HOGENOM" id="CLU_805786_0_0_9"/>
<dbReference type="RefSeq" id="WP_013281290.1">
    <property type="nucleotide sequence ID" value="NC_014387.1"/>
</dbReference>
<protein>
    <submittedName>
        <fullName evidence="2">Uncharacterized protein</fullName>
    </submittedName>
</protein>
<evidence type="ECO:0000256" key="1">
    <source>
        <dbReference type="SAM" id="Phobius"/>
    </source>
</evidence>
<dbReference type="KEGG" id="bpb:bpr_I1902"/>
<dbReference type="eggNOG" id="ENOG503263M">
    <property type="taxonomic scope" value="Bacteria"/>
</dbReference>
<dbReference type="Gene3D" id="1.20.120.1220">
    <property type="match status" value="1"/>
</dbReference>
<feature type="transmembrane region" description="Helical" evidence="1">
    <location>
        <begin position="6"/>
        <end position="22"/>
    </location>
</feature>
<feature type="transmembrane region" description="Helical" evidence="1">
    <location>
        <begin position="232"/>
        <end position="251"/>
    </location>
</feature>
<reference evidence="2 3" key="1">
    <citation type="journal article" date="2010" name="PLoS ONE">
        <title>The glycobiome of the rumen bacterium Butyrivibrio proteoclasticus B316(T) highlights adaptation to a polysaccharide-rich environment.</title>
        <authorList>
            <person name="Kelly W.J."/>
            <person name="Leahy S.C."/>
            <person name="Altermann E."/>
            <person name="Yeoman C.J."/>
            <person name="Dunne J.C."/>
            <person name="Kong Z."/>
            <person name="Pacheco D.M."/>
            <person name="Li D."/>
            <person name="Noel S.J."/>
            <person name="Moon C.D."/>
            <person name="Cookson A.L."/>
            <person name="Attwood G.T."/>
        </authorList>
    </citation>
    <scope>NUCLEOTIDE SEQUENCE [LARGE SCALE GENOMIC DNA]</scope>
    <source>
        <strain evidence="3">ATCC 51982 / DSM 14932 / B316</strain>
    </source>
</reference>
<dbReference type="STRING" id="515622.bpr_I1902"/>
<gene>
    <name evidence="2" type="ordered locus">bpr_I1902</name>
</gene>
<keyword evidence="1" id="KW-1133">Transmembrane helix</keyword>
<dbReference type="AlphaFoldDB" id="E0RWW0"/>
<feature type="transmembrane region" description="Helical" evidence="1">
    <location>
        <begin position="34"/>
        <end position="51"/>
    </location>
</feature>
<feature type="transmembrane region" description="Helical" evidence="1">
    <location>
        <begin position="319"/>
        <end position="339"/>
    </location>
</feature>
<keyword evidence="1" id="KW-0812">Transmembrane</keyword>
<dbReference type="EMBL" id="CP001810">
    <property type="protein sequence ID" value="ADL34636.1"/>
    <property type="molecule type" value="Genomic_DNA"/>
</dbReference>
<organism evidence="2 3">
    <name type="scientific">Butyrivibrio proteoclasticus (strain ATCC 51982 / DSM 14932 / B316)</name>
    <name type="common">Clostridium proteoclasticum</name>
    <dbReference type="NCBI Taxonomy" id="515622"/>
    <lineage>
        <taxon>Bacteria</taxon>
        <taxon>Bacillati</taxon>
        <taxon>Bacillota</taxon>
        <taxon>Clostridia</taxon>
        <taxon>Lachnospirales</taxon>
        <taxon>Lachnospiraceae</taxon>
        <taxon>Butyrivibrio</taxon>
    </lineage>
</organism>
<feature type="transmembrane region" description="Helical" evidence="1">
    <location>
        <begin position="107"/>
        <end position="132"/>
    </location>
</feature>
<feature type="transmembrane region" description="Helical" evidence="1">
    <location>
        <begin position="177"/>
        <end position="194"/>
    </location>
</feature>
<dbReference type="Proteomes" id="UP000001299">
    <property type="component" value="Chromosome 1"/>
</dbReference>
<feature type="transmembrane region" description="Helical" evidence="1">
    <location>
        <begin position="57"/>
        <end position="76"/>
    </location>
</feature>
<accession>E0RWW0</accession>
<keyword evidence="3" id="KW-1185">Reference proteome</keyword>
<evidence type="ECO:0000313" key="2">
    <source>
        <dbReference type="EMBL" id="ADL34636.1"/>
    </source>
</evidence>